<evidence type="ECO:0000313" key="10">
    <source>
        <dbReference type="EMBL" id="RHW48741.1"/>
    </source>
</evidence>
<feature type="binding site" evidence="7">
    <location>
        <position position="258"/>
    </location>
    <ligand>
        <name>carbamoyl phosphate</name>
        <dbReference type="ChEBI" id="CHEBI:58228"/>
    </ligand>
</feature>
<comment type="similarity">
    <text evidence="2 7">Belongs to the aspartate/ornithine carbamoyltransferase superfamily. ATCase family.</text>
</comment>
<comment type="catalytic activity">
    <reaction evidence="6 7">
        <text>carbamoyl phosphate + L-aspartate = N-carbamoyl-L-aspartate + phosphate + H(+)</text>
        <dbReference type="Rhea" id="RHEA:20013"/>
        <dbReference type="ChEBI" id="CHEBI:15378"/>
        <dbReference type="ChEBI" id="CHEBI:29991"/>
        <dbReference type="ChEBI" id="CHEBI:32814"/>
        <dbReference type="ChEBI" id="CHEBI:43474"/>
        <dbReference type="ChEBI" id="CHEBI:58228"/>
        <dbReference type="EC" id="2.1.3.2"/>
    </reaction>
</comment>
<dbReference type="GO" id="GO:0006520">
    <property type="term" value="P:amino acid metabolic process"/>
    <property type="evidence" value="ECO:0007669"/>
    <property type="project" value="InterPro"/>
</dbReference>
<evidence type="ECO:0000256" key="3">
    <source>
        <dbReference type="ARBA" id="ARBA00022679"/>
    </source>
</evidence>
<dbReference type="Proteomes" id="UP000284822">
    <property type="component" value="Unassembled WGS sequence"/>
</dbReference>
<dbReference type="RefSeq" id="WP_118909899.1">
    <property type="nucleotide sequence ID" value="NZ_QOCS01000002.1"/>
</dbReference>
<protein>
    <recommendedName>
        <fullName evidence="7">Aspartate carbamoyltransferase</fullName>
        <ecNumber evidence="7">2.1.3.2</ecNumber>
    </recommendedName>
    <alternativeName>
        <fullName evidence="7">Aspartate transcarbamylase</fullName>
        <shortName evidence="7">ATCase</shortName>
    </alternativeName>
</protein>
<evidence type="ECO:0000256" key="1">
    <source>
        <dbReference type="ARBA" id="ARBA00004852"/>
    </source>
</evidence>
<organism evidence="10 11">
    <name type="scientific">Bombilactobacillus bombi</name>
    <dbReference type="NCBI Taxonomy" id="1303590"/>
    <lineage>
        <taxon>Bacteria</taxon>
        <taxon>Bacillati</taxon>
        <taxon>Bacillota</taxon>
        <taxon>Bacilli</taxon>
        <taxon>Lactobacillales</taxon>
        <taxon>Lactobacillaceae</taxon>
        <taxon>Bombilactobacillus</taxon>
    </lineage>
</organism>
<dbReference type="PROSITE" id="PS00097">
    <property type="entry name" value="CARBAMOYLTRANSFERASE"/>
    <property type="match status" value="1"/>
</dbReference>
<dbReference type="FunFam" id="3.40.50.1370:FF:000011">
    <property type="entry name" value="Aspartate carbamoyltransferase"/>
    <property type="match status" value="1"/>
</dbReference>
<dbReference type="Pfam" id="PF00185">
    <property type="entry name" value="OTCace"/>
    <property type="match status" value="1"/>
</dbReference>
<dbReference type="UniPathway" id="UPA00070">
    <property type="reaction ID" value="UER00116"/>
</dbReference>
<evidence type="ECO:0000313" key="11">
    <source>
        <dbReference type="Proteomes" id="UP000284822"/>
    </source>
</evidence>
<dbReference type="NCBIfam" id="TIGR00670">
    <property type="entry name" value="asp_carb_tr"/>
    <property type="match status" value="1"/>
</dbReference>
<dbReference type="InterPro" id="IPR006130">
    <property type="entry name" value="Asp/Orn_carbamoylTrfase"/>
</dbReference>
<accession>A0A3R6YQQ5</accession>
<feature type="binding site" evidence="7">
    <location>
        <position position="257"/>
    </location>
    <ligand>
        <name>carbamoyl phosphate</name>
        <dbReference type="ChEBI" id="CHEBI:58228"/>
    </ligand>
</feature>
<comment type="caution">
    <text evidence="10">The sequence shown here is derived from an EMBL/GenBank/DDBJ whole genome shotgun (WGS) entry which is preliminary data.</text>
</comment>
<dbReference type="InterPro" id="IPR006131">
    <property type="entry name" value="Asp_carbamoyltransf_Asp/Orn-bd"/>
</dbReference>
<dbReference type="GO" id="GO:0016597">
    <property type="term" value="F:amino acid binding"/>
    <property type="evidence" value="ECO:0007669"/>
    <property type="project" value="InterPro"/>
</dbReference>
<dbReference type="PANTHER" id="PTHR45753">
    <property type="entry name" value="ORNITHINE CARBAMOYLTRANSFERASE, MITOCHONDRIAL"/>
    <property type="match status" value="1"/>
</dbReference>
<feature type="binding site" evidence="7">
    <location>
        <position position="100"/>
    </location>
    <ligand>
        <name>carbamoyl phosphate</name>
        <dbReference type="ChEBI" id="CHEBI:58228"/>
    </ligand>
</feature>
<evidence type="ECO:0000256" key="7">
    <source>
        <dbReference type="HAMAP-Rule" id="MF_00001"/>
    </source>
</evidence>
<feature type="binding site" evidence="7">
    <location>
        <position position="50"/>
    </location>
    <ligand>
        <name>carbamoyl phosphate</name>
        <dbReference type="ChEBI" id="CHEBI:58228"/>
    </ligand>
</feature>
<feature type="binding site" evidence="7">
    <location>
        <position position="162"/>
    </location>
    <ligand>
        <name>L-aspartate</name>
        <dbReference type="ChEBI" id="CHEBI:29991"/>
    </ligand>
</feature>
<dbReference type="GO" id="GO:0006207">
    <property type="term" value="P:'de novo' pyrimidine nucleobase biosynthetic process"/>
    <property type="evidence" value="ECO:0007669"/>
    <property type="project" value="InterPro"/>
</dbReference>
<reference evidence="10 11" key="1">
    <citation type="submission" date="2018-07" db="EMBL/GenBank/DDBJ databases">
        <title>Genome sequences of six Lactobacillus spp. isolated from bumble bee guts.</title>
        <authorList>
            <person name="Motta E.V.S."/>
            <person name="Moran N.A."/>
        </authorList>
    </citation>
    <scope>NUCLEOTIDE SEQUENCE [LARGE SCALE GENOMIC DNA]</scope>
    <source>
        <strain evidence="10 11">LV-8.1</strain>
    </source>
</reference>
<dbReference type="Pfam" id="PF02729">
    <property type="entry name" value="OTCace_N"/>
    <property type="match status" value="1"/>
</dbReference>
<dbReference type="GO" id="GO:0004070">
    <property type="term" value="F:aspartate carbamoyltransferase activity"/>
    <property type="evidence" value="ECO:0007669"/>
    <property type="project" value="UniProtKB-UniRule"/>
</dbReference>
<dbReference type="InterPro" id="IPR036901">
    <property type="entry name" value="Asp/Orn_carbamoylTrfase_sf"/>
</dbReference>
<dbReference type="EC" id="2.1.3.2" evidence="7"/>
<feature type="binding site" evidence="7">
    <location>
        <position position="132"/>
    </location>
    <ligand>
        <name>carbamoyl phosphate</name>
        <dbReference type="ChEBI" id="CHEBI:58228"/>
    </ligand>
</feature>
<dbReference type="InterPro" id="IPR006132">
    <property type="entry name" value="Asp/Orn_carbamoyltranf_P-bd"/>
</dbReference>
<evidence type="ECO:0000256" key="6">
    <source>
        <dbReference type="ARBA" id="ARBA00048859"/>
    </source>
</evidence>
<dbReference type="PANTHER" id="PTHR45753:SF6">
    <property type="entry name" value="ASPARTATE CARBAMOYLTRANSFERASE"/>
    <property type="match status" value="1"/>
</dbReference>
<dbReference type="AlphaFoldDB" id="A0A3R6YQQ5"/>
<evidence type="ECO:0000259" key="8">
    <source>
        <dbReference type="Pfam" id="PF00185"/>
    </source>
</evidence>
<evidence type="ECO:0000256" key="4">
    <source>
        <dbReference type="ARBA" id="ARBA00022975"/>
    </source>
</evidence>
<dbReference type="SUPFAM" id="SSF53671">
    <property type="entry name" value="Aspartate/ornithine carbamoyltransferase"/>
    <property type="match status" value="1"/>
</dbReference>
<feature type="binding site" evidence="7">
    <location>
        <position position="51"/>
    </location>
    <ligand>
        <name>carbamoyl phosphate</name>
        <dbReference type="ChEBI" id="CHEBI:58228"/>
    </ligand>
</feature>
<feature type="domain" description="Aspartate/ornithine carbamoyltransferase carbamoyl-P binding" evidence="9">
    <location>
        <begin position="4"/>
        <end position="142"/>
    </location>
</feature>
<dbReference type="PRINTS" id="PR00100">
    <property type="entry name" value="AOTCASE"/>
</dbReference>
<dbReference type="NCBIfam" id="NF002032">
    <property type="entry name" value="PRK00856.1"/>
    <property type="match status" value="1"/>
</dbReference>
<proteinExistence type="inferred from homology"/>
<dbReference type="GO" id="GO:0005829">
    <property type="term" value="C:cytosol"/>
    <property type="evidence" value="ECO:0007669"/>
    <property type="project" value="TreeGrafter"/>
</dbReference>
<feature type="binding site" evidence="7">
    <location>
        <position position="214"/>
    </location>
    <ligand>
        <name>L-aspartate</name>
        <dbReference type="ChEBI" id="CHEBI:29991"/>
    </ligand>
</feature>
<comment type="subunit">
    <text evidence="7">Heterododecamer (2C3:3R2) of six catalytic PyrB chains organized as two trimers (C3), and six regulatory PyrI chains organized as three dimers (R2).</text>
</comment>
<evidence type="ECO:0000259" key="9">
    <source>
        <dbReference type="Pfam" id="PF02729"/>
    </source>
</evidence>
<keyword evidence="3 7" id="KW-0808">Transferase</keyword>
<name>A0A3R6YQQ5_9LACO</name>
<sequence length="312" mass="35184">MIHDLVNVNQLSLEDVRHLITLATAFKQGAQVHLRQPAYAMNLFFENSTRTHTSFEMAERKLGLQVLPFVPSASSITKGESLSDTVKTLQAIGVNLVVIRHPQNEYYQQLLADNLQISIANGGDGSGQHPSQSLLDIITIFEEFKHFAGLKVGIVGDLAHSRVARSNAQLLQRLGAQIYFSGPKVWFAKDLQQWGQYLPLEDLIKQVDVLMLLRVQHERFAQVEEADFNAQTYYQQYGLTPERYQQLQPHAIIMHPAPVNRGVEIASELVESPQSRIFRQMQNGVYARMAIIAQLLASQDIIANQELKELSK</sequence>
<feature type="domain" description="Aspartate/ornithine carbamoyltransferase Asp/Orn-binding" evidence="8">
    <location>
        <begin position="149"/>
        <end position="294"/>
    </location>
</feature>
<evidence type="ECO:0000256" key="5">
    <source>
        <dbReference type="ARBA" id="ARBA00043884"/>
    </source>
</evidence>
<dbReference type="InterPro" id="IPR002082">
    <property type="entry name" value="Asp_carbamoyltransf"/>
</dbReference>
<dbReference type="HAMAP" id="MF_00001">
    <property type="entry name" value="Asp_carb_tr"/>
    <property type="match status" value="1"/>
</dbReference>
<gene>
    <name evidence="7" type="primary">pyrB</name>
    <name evidence="10" type="ORF">DS832_00385</name>
</gene>
<keyword evidence="4 7" id="KW-0665">Pyrimidine biosynthesis</keyword>
<feature type="binding site" evidence="7">
    <location>
        <position position="78"/>
    </location>
    <ligand>
        <name>L-aspartate</name>
        <dbReference type="ChEBI" id="CHEBI:29991"/>
    </ligand>
</feature>
<comment type="pathway">
    <text evidence="1 7">Pyrimidine metabolism; UMP biosynthesis via de novo pathway; (S)-dihydroorotate from bicarbonate: step 2/3.</text>
</comment>
<dbReference type="PRINTS" id="PR00101">
    <property type="entry name" value="ATCASE"/>
</dbReference>
<feature type="binding site" evidence="7">
    <location>
        <position position="129"/>
    </location>
    <ligand>
        <name>carbamoyl phosphate</name>
        <dbReference type="ChEBI" id="CHEBI:58228"/>
    </ligand>
</feature>
<dbReference type="GO" id="GO:0044205">
    <property type="term" value="P:'de novo' UMP biosynthetic process"/>
    <property type="evidence" value="ECO:0007669"/>
    <property type="project" value="UniProtKB-UniRule"/>
</dbReference>
<dbReference type="EMBL" id="QOCS01000002">
    <property type="protein sequence ID" value="RHW48741.1"/>
    <property type="molecule type" value="Genomic_DNA"/>
</dbReference>
<evidence type="ECO:0000256" key="2">
    <source>
        <dbReference type="ARBA" id="ARBA00008896"/>
    </source>
</evidence>
<comment type="function">
    <text evidence="5 7">Catalyzes the condensation of carbamoyl phosphate and aspartate to form carbamoyl aspartate and inorganic phosphate, the committed step in the de novo pyrimidine nucleotide biosynthesis pathway.</text>
</comment>
<dbReference type="Gene3D" id="3.40.50.1370">
    <property type="entry name" value="Aspartate/ornithine carbamoyltransferase"/>
    <property type="match status" value="2"/>
</dbReference>